<gene>
    <name evidence="1" type="ORF">V8G54_009065</name>
</gene>
<sequence length="104" mass="11577">KPVTVARRVGTAGEESSEGVVGRWVTWPKRRPWMAEGEVEKRWMREASVGPEIAIFCNGGSSMAALRESGENNGSLFTTERSCVRFTLPVESLETAIRRHFPVL</sequence>
<evidence type="ECO:0000313" key="1">
    <source>
        <dbReference type="EMBL" id="WVZ16083.1"/>
    </source>
</evidence>
<dbReference type="EMBL" id="CP144698">
    <property type="protein sequence ID" value="WVZ16083.1"/>
    <property type="molecule type" value="Genomic_DNA"/>
</dbReference>
<feature type="non-terminal residue" evidence="1">
    <location>
        <position position="1"/>
    </location>
</feature>
<organism evidence="1 2">
    <name type="scientific">Vigna mungo</name>
    <name type="common">Black gram</name>
    <name type="synonym">Phaseolus mungo</name>
    <dbReference type="NCBI Taxonomy" id="3915"/>
    <lineage>
        <taxon>Eukaryota</taxon>
        <taxon>Viridiplantae</taxon>
        <taxon>Streptophyta</taxon>
        <taxon>Embryophyta</taxon>
        <taxon>Tracheophyta</taxon>
        <taxon>Spermatophyta</taxon>
        <taxon>Magnoliopsida</taxon>
        <taxon>eudicotyledons</taxon>
        <taxon>Gunneridae</taxon>
        <taxon>Pentapetalae</taxon>
        <taxon>rosids</taxon>
        <taxon>fabids</taxon>
        <taxon>Fabales</taxon>
        <taxon>Fabaceae</taxon>
        <taxon>Papilionoideae</taxon>
        <taxon>50 kb inversion clade</taxon>
        <taxon>NPAAA clade</taxon>
        <taxon>indigoferoid/millettioid clade</taxon>
        <taxon>Phaseoleae</taxon>
        <taxon>Vigna</taxon>
    </lineage>
</organism>
<accession>A0AAQ3S4H1</accession>
<name>A0AAQ3S4H1_VIGMU</name>
<evidence type="ECO:0000313" key="2">
    <source>
        <dbReference type="Proteomes" id="UP001374535"/>
    </source>
</evidence>
<protein>
    <submittedName>
        <fullName evidence="1">Uncharacterized protein</fullName>
    </submittedName>
</protein>
<feature type="non-terminal residue" evidence="1">
    <location>
        <position position="104"/>
    </location>
</feature>
<dbReference type="Proteomes" id="UP001374535">
    <property type="component" value="Chromosome 3"/>
</dbReference>
<reference evidence="1 2" key="1">
    <citation type="journal article" date="2023" name="Life. Sci Alliance">
        <title>Evolutionary insights into 3D genome organization and epigenetic landscape of Vigna mungo.</title>
        <authorList>
            <person name="Junaid A."/>
            <person name="Singh B."/>
            <person name="Bhatia S."/>
        </authorList>
    </citation>
    <scope>NUCLEOTIDE SEQUENCE [LARGE SCALE GENOMIC DNA]</scope>
    <source>
        <strain evidence="1">Urdbean</strain>
    </source>
</reference>
<dbReference type="AlphaFoldDB" id="A0AAQ3S4H1"/>
<proteinExistence type="predicted"/>
<keyword evidence="2" id="KW-1185">Reference proteome</keyword>